<gene>
    <name evidence="3" type="ORF">CAGA_17640</name>
</gene>
<protein>
    <recommendedName>
        <fullName evidence="5">Lipoprotein</fullName>
    </recommendedName>
</protein>
<dbReference type="EMBL" id="SRMQ01000008">
    <property type="protein sequence ID" value="TGJ76043.1"/>
    <property type="molecule type" value="Genomic_DNA"/>
</dbReference>
<proteinExistence type="predicted"/>
<dbReference type="Proteomes" id="UP000297714">
    <property type="component" value="Unassembled WGS sequence"/>
</dbReference>
<feature type="region of interest" description="Disordered" evidence="1">
    <location>
        <begin position="78"/>
        <end position="140"/>
    </location>
</feature>
<evidence type="ECO:0000313" key="3">
    <source>
        <dbReference type="EMBL" id="TGJ76043.1"/>
    </source>
</evidence>
<organism evidence="3 4">
    <name type="scientific">Caproiciproducens galactitolivorans</name>
    <dbReference type="NCBI Taxonomy" id="642589"/>
    <lineage>
        <taxon>Bacteria</taxon>
        <taxon>Bacillati</taxon>
        <taxon>Bacillota</taxon>
        <taxon>Clostridia</taxon>
        <taxon>Eubacteriales</taxon>
        <taxon>Acutalibacteraceae</taxon>
        <taxon>Caproiciproducens</taxon>
    </lineage>
</organism>
<feature type="chain" id="PRO_5039246139" description="Lipoprotein" evidence="2">
    <location>
        <begin position="29"/>
        <end position="326"/>
    </location>
</feature>
<name>A0A4Z0YB69_9FIRM</name>
<dbReference type="RefSeq" id="WP_135659921.1">
    <property type="nucleotide sequence ID" value="NZ_SRMQ01000008.1"/>
</dbReference>
<sequence length="326" mass="35468">MKVKTACTKIVSISLVFTLLTACGSQQSSESGATQTESSSQADQGSEKALPDLIGLENNIEMIIKTLNGPAVLVKQGMQQNDQSTQSGQNNASSQENQSSQESQGQQEGQYTQANQSSQQSQGGQQSQPQTSSQPDPMTTVSQTVDMMHYQWNNLMAAAVKKGAKQELINNFSTALNNLSNTVSSKNKMNIMLAANKVYANIPDLYSLFQPKPSPEIKRVRYYSRSAILNSLASNWKQADSDISNLKSVWELYKNSLGKEQQDMANKLDLSIIELEKVVKGKNLKLVDIKGKVMLSNTEALEKAAESGSKGQSVGEQSGQEQSGRQ</sequence>
<evidence type="ECO:0000256" key="2">
    <source>
        <dbReference type="SAM" id="SignalP"/>
    </source>
</evidence>
<feature type="region of interest" description="Disordered" evidence="1">
    <location>
        <begin position="301"/>
        <end position="326"/>
    </location>
</feature>
<feature type="compositionally biased region" description="Low complexity" evidence="1">
    <location>
        <begin position="306"/>
        <end position="326"/>
    </location>
</feature>
<evidence type="ECO:0000256" key="1">
    <source>
        <dbReference type="SAM" id="MobiDB-lite"/>
    </source>
</evidence>
<feature type="compositionally biased region" description="Low complexity" evidence="1">
    <location>
        <begin position="86"/>
        <end position="135"/>
    </location>
</feature>
<keyword evidence="4" id="KW-1185">Reference proteome</keyword>
<feature type="signal peptide" evidence="2">
    <location>
        <begin position="1"/>
        <end position="28"/>
    </location>
</feature>
<feature type="region of interest" description="Disordered" evidence="1">
    <location>
        <begin position="28"/>
        <end position="47"/>
    </location>
</feature>
<feature type="compositionally biased region" description="Polar residues" evidence="1">
    <location>
        <begin position="28"/>
        <end position="44"/>
    </location>
</feature>
<dbReference type="PROSITE" id="PS51257">
    <property type="entry name" value="PROKAR_LIPOPROTEIN"/>
    <property type="match status" value="1"/>
</dbReference>
<evidence type="ECO:0000313" key="4">
    <source>
        <dbReference type="Proteomes" id="UP000297714"/>
    </source>
</evidence>
<dbReference type="OrthoDB" id="1953515at2"/>
<dbReference type="AlphaFoldDB" id="A0A4Z0YB69"/>
<keyword evidence="2" id="KW-0732">Signal</keyword>
<comment type="caution">
    <text evidence="3">The sequence shown here is derived from an EMBL/GenBank/DDBJ whole genome shotgun (WGS) entry which is preliminary data.</text>
</comment>
<evidence type="ECO:0008006" key="5">
    <source>
        <dbReference type="Google" id="ProtNLM"/>
    </source>
</evidence>
<reference evidence="3 4" key="1">
    <citation type="submission" date="2019-04" db="EMBL/GenBank/DDBJ databases">
        <authorList>
            <person name="Poehlein A."/>
            <person name="Bengelsdorf F.R."/>
            <person name="Duerre P."/>
            <person name="Daniel R."/>
        </authorList>
    </citation>
    <scope>NUCLEOTIDE SEQUENCE [LARGE SCALE GENOMIC DNA]</scope>
    <source>
        <strain evidence="3 4">BS-1</strain>
    </source>
</reference>
<accession>A0A4Z0YB69</accession>